<keyword evidence="1" id="KW-1185">Reference proteome</keyword>
<protein>
    <submittedName>
        <fullName evidence="2">Uncharacterized protein</fullName>
    </submittedName>
</protein>
<evidence type="ECO:0000313" key="1">
    <source>
        <dbReference type="Proteomes" id="UP000887564"/>
    </source>
</evidence>
<dbReference type="WBParaSite" id="PEQ_0000644701-mRNA-1">
    <property type="protein sequence ID" value="PEQ_0000644701-mRNA-1"/>
    <property type="gene ID" value="PEQ_0000644701"/>
</dbReference>
<reference evidence="2" key="1">
    <citation type="submission" date="2022-11" db="UniProtKB">
        <authorList>
            <consortium name="WormBaseParasite"/>
        </authorList>
    </citation>
    <scope>IDENTIFICATION</scope>
</reference>
<name>A0A914RIY1_PAREQ</name>
<dbReference type="Proteomes" id="UP000887564">
    <property type="component" value="Unplaced"/>
</dbReference>
<organism evidence="1 2">
    <name type="scientific">Parascaris equorum</name>
    <name type="common">Equine roundworm</name>
    <dbReference type="NCBI Taxonomy" id="6256"/>
    <lineage>
        <taxon>Eukaryota</taxon>
        <taxon>Metazoa</taxon>
        <taxon>Ecdysozoa</taxon>
        <taxon>Nematoda</taxon>
        <taxon>Chromadorea</taxon>
        <taxon>Rhabditida</taxon>
        <taxon>Spirurina</taxon>
        <taxon>Ascaridomorpha</taxon>
        <taxon>Ascaridoidea</taxon>
        <taxon>Ascarididae</taxon>
        <taxon>Parascaris</taxon>
    </lineage>
</organism>
<proteinExistence type="predicted"/>
<evidence type="ECO:0000313" key="2">
    <source>
        <dbReference type="WBParaSite" id="PEQ_0000644701-mRNA-1"/>
    </source>
</evidence>
<dbReference type="AlphaFoldDB" id="A0A914RIY1"/>
<accession>A0A914RIY1</accession>
<sequence length="68" mass="7636">LFCLFKVRKSPTAQKNFTFKLGNNKKALKEAAEVIAESPSALQLRYLQTLNSISVNDIGLMMSDQIFN</sequence>
<dbReference type="Gene3D" id="6.10.250.2090">
    <property type="match status" value="1"/>
</dbReference>